<accession>A0ABM0NCJ9</accession>
<dbReference type="RefSeq" id="XP_008222753.1">
    <property type="nucleotide sequence ID" value="XM_008224531.1"/>
</dbReference>
<gene>
    <name evidence="3" type="primary">LOC103322602</name>
</gene>
<name>A0ABM0NCJ9_PRUMU</name>
<dbReference type="Proteomes" id="UP000694861">
    <property type="component" value="Linkage group LG2"/>
</dbReference>
<evidence type="ECO:0000313" key="2">
    <source>
        <dbReference type="Proteomes" id="UP000694861"/>
    </source>
</evidence>
<reference evidence="2" key="1">
    <citation type="journal article" date="2012" name="Nat. Commun.">
        <title>The genome of Prunus mume.</title>
        <authorList>
            <person name="Zhang Q."/>
            <person name="Chen W."/>
            <person name="Sun L."/>
            <person name="Zhao F."/>
            <person name="Huang B."/>
            <person name="Yang W."/>
            <person name="Tao Y."/>
            <person name="Wang J."/>
            <person name="Yuan Z."/>
            <person name="Fan G."/>
            <person name="Xing Z."/>
            <person name="Han C."/>
            <person name="Pan H."/>
            <person name="Zhong X."/>
            <person name="Shi W."/>
            <person name="Liang X."/>
            <person name="Du D."/>
            <person name="Sun F."/>
            <person name="Xu Z."/>
            <person name="Hao R."/>
            <person name="Lv T."/>
            <person name="Lv Y."/>
            <person name="Zheng Z."/>
            <person name="Sun M."/>
            <person name="Luo L."/>
            <person name="Cai M."/>
            <person name="Gao Y."/>
            <person name="Wang J."/>
            <person name="Yin Y."/>
            <person name="Xu X."/>
            <person name="Cheng T."/>
            <person name="Wang J."/>
        </authorList>
    </citation>
    <scope>NUCLEOTIDE SEQUENCE [LARGE SCALE GENOMIC DNA]</scope>
</reference>
<evidence type="ECO:0000256" key="1">
    <source>
        <dbReference type="SAM" id="MobiDB-lite"/>
    </source>
</evidence>
<reference evidence="3" key="2">
    <citation type="submission" date="2025-08" db="UniProtKB">
        <authorList>
            <consortium name="RefSeq"/>
        </authorList>
    </citation>
    <scope>IDENTIFICATION</scope>
</reference>
<dbReference type="GeneID" id="103322602"/>
<proteinExistence type="predicted"/>
<feature type="region of interest" description="Disordered" evidence="1">
    <location>
        <begin position="1"/>
        <end position="21"/>
    </location>
</feature>
<keyword evidence="2" id="KW-1185">Reference proteome</keyword>
<sequence>MEHRIDHVQPEQGRNPHPVNALNDIGALQRMIREMMEPEARRGDTSIPRFQGESEPIPIECQEDWTKEYEEEQLDYEPSVDDQIGLLETEEQENGTEEYEEEQMKYDGELDEETKVLVQNLRVYCKVILPEKFKAAEEQENTLEGKF</sequence>
<organism evidence="2 3">
    <name type="scientific">Prunus mume</name>
    <name type="common">Japanese apricot</name>
    <name type="synonym">Armeniaca mume</name>
    <dbReference type="NCBI Taxonomy" id="102107"/>
    <lineage>
        <taxon>Eukaryota</taxon>
        <taxon>Viridiplantae</taxon>
        <taxon>Streptophyta</taxon>
        <taxon>Embryophyta</taxon>
        <taxon>Tracheophyta</taxon>
        <taxon>Spermatophyta</taxon>
        <taxon>Magnoliopsida</taxon>
        <taxon>eudicotyledons</taxon>
        <taxon>Gunneridae</taxon>
        <taxon>Pentapetalae</taxon>
        <taxon>rosids</taxon>
        <taxon>fabids</taxon>
        <taxon>Rosales</taxon>
        <taxon>Rosaceae</taxon>
        <taxon>Amygdaloideae</taxon>
        <taxon>Amygdaleae</taxon>
        <taxon>Prunus</taxon>
    </lineage>
</organism>
<protein>
    <submittedName>
        <fullName evidence="3">Uncharacterized protein LOC103322602</fullName>
    </submittedName>
</protein>
<evidence type="ECO:0000313" key="3">
    <source>
        <dbReference type="RefSeq" id="XP_008222753.1"/>
    </source>
</evidence>